<reference evidence="3 4" key="1">
    <citation type="journal article" date="2018" name="Nat. Ecol. Evol.">
        <title>Shark genomes provide insights into elasmobranch evolution and the origin of vertebrates.</title>
        <authorList>
            <person name="Hara Y"/>
            <person name="Yamaguchi K"/>
            <person name="Onimaru K"/>
            <person name="Kadota M"/>
            <person name="Koyanagi M"/>
            <person name="Keeley SD"/>
            <person name="Tatsumi K"/>
            <person name="Tanaka K"/>
            <person name="Motone F"/>
            <person name="Kageyama Y"/>
            <person name="Nozu R"/>
            <person name="Adachi N"/>
            <person name="Nishimura O"/>
            <person name="Nakagawa R"/>
            <person name="Tanegashima C"/>
            <person name="Kiyatake I"/>
            <person name="Matsumoto R"/>
            <person name="Murakumo K"/>
            <person name="Nishida K"/>
            <person name="Terakita A"/>
            <person name="Kuratani S"/>
            <person name="Sato K"/>
            <person name="Hyodo S Kuraku.S."/>
        </authorList>
    </citation>
    <scope>NUCLEOTIDE SEQUENCE [LARGE SCALE GENOMIC DNA]</scope>
</reference>
<feature type="compositionally biased region" description="Low complexity" evidence="2">
    <location>
        <begin position="147"/>
        <end position="160"/>
    </location>
</feature>
<accession>A0A401S5K3</accession>
<proteinExistence type="predicted"/>
<evidence type="ECO:0000313" key="3">
    <source>
        <dbReference type="EMBL" id="GCC25666.1"/>
    </source>
</evidence>
<dbReference type="Proteomes" id="UP000287033">
    <property type="component" value="Unassembled WGS sequence"/>
</dbReference>
<evidence type="ECO:0008006" key="5">
    <source>
        <dbReference type="Google" id="ProtNLM"/>
    </source>
</evidence>
<feature type="region of interest" description="Disordered" evidence="2">
    <location>
        <begin position="682"/>
        <end position="703"/>
    </location>
</feature>
<feature type="coiled-coil region" evidence="1">
    <location>
        <begin position="608"/>
        <end position="638"/>
    </location>
</feature>
<keyword evidence="1" id="KW-0175">Coiled coil</keyword>
<evidence type="ECO:0000256" key="2">
    <source>
        <dbReference type="SAM" id="MobiDB-lite"/>
    </source>
</evidence>
<comment type="caution">
    <text evidence="3">The sequence shown here is derived from an EMBL/GenBank/DDBJ whole genome shotgun (WGS) entry which is preliminary data.</text>
</comment>
<protein>
    <recommendedName>
        <fullName evidence="5">Programmed cell death protein 7</fullName>
    </recommendedName>
</protein>
<evidence type="ECO:0000256" key="1">
    <source>
        <dbReference type="SAM" id="Coils"/>
    </source>
</evidence>
<feature type="compositionally biased region" description="Basic and acidic residues" evidence="2">
    <location>
        <begin position="686"/>
        <end position="703"/>
    </location>
</feature>
<sequence length="789" mass="91255">MERPPPFYPGLPERCHEGPGPLHPAFTLHNRGRDSFYNPGIRNEERSGAGLSFSRQTGLAAPEGGLAQGRAAAGGDWRLPAPPADSFHHGGLGGPAPALSEVEPHQEYGQRPQWDPDHRDRPQAQENRERPRNYPPHPWGHDPTPHPQGQQHRGHPQGQPYTNEPPRHQGQQYRDHPPHPQGQQHPIHPHHPNSCQHPDYISHSQTHEHLTHSWNHLPQGEPPHLQGCPSVPQHQEQKEHLPHQRGYECRDQVSLPQGFSQQGRSAHQYHEIHLQQGLSHRPQLPFQPEQMDSQQQYPFWEHLHPEQHPPFSERTAVAKNVPPQMHSMPSQSENISCQDESLLCGGGLNSPMGYGPQNSQLINPSHSMPNQQNFPNSSGEIPSWKKERDTLYNNENMATPWPSVANFSQNLKDVNAEQLHRNDSITRNLSEQLPHNFKYNEPLKEQDELWFTRFLSKRRLQPSEIKKPKSYPLISEVKESVLSACKLVTELTALCQQLRFNVENEAVWTESYMKAVEMRTALQEKLKTLKNDNYLSAVKKKLERIKKKRSSIQRKKQMRHFEKQEAEARTAEKEAKIDAWRMKRIREVEEKKRERELKAAADGVLSEVRKKQADAKRLTDILRALEKLRKLRKEAAARKGVQPPPSADETFEHHIERLRKLIKKRSELYDAEERALRVMLEGEQEEERKRENEKKLRKEREKLEKKQREVEIMMFGDPDLPSGHPLQPFRQYYLQAEHSSHALVQIRQEWDRYLLPGDHPDGSSIPRGWVIPHPPSSDTWATALQQNES</sequence>
<feature type="compositionally biased region" description="Basic and acidic residues" evidence="2">
    <location>
        <begin position="235"/>
        <end position="245"/>
    </location>
</feature>
<dbReference type="Pfam" id="PF16021">
    <property type="entry name" value="PDCD7"/>
    <property type="match status" value="1"/>
</dbReference>
<dbReference type="OMA" id="ENEAVWT"/>
<evidence type="ECO:0000313" key="4">
    <source>
        <dbReference type="Proteomes" id="UP000287033"/>
    </source>
</evidence>
<dbReference type="PANTHER" id="PTHR48190:SF2">
    <property type="entry name" value="PROGRAMMED CELL DEATH PROTEIN 7"/>
    <property type="match status" value="1"/>
</dbReference>
<dbReference type="InterPro" id="IPR052831">
    <property type="entry name" value="Apoptosis_promoter"/>
</dbReference>
<feature type="region of interest" description="Disordered" evidence="2">
    <location>
        <begin position="1"/>
        <end position="245"/>
    </location>
</feature>
<dbReference type="PANTHER" id="PTHR48190">
    <property type="entry name" value="PROGRAMMED CELL DEATH PROTEIN 7"/>
    <property type="match status" value="1"/>
</dbReference>
<gene>
    <name evidence="3" type="ORF">chiPu_0004077</name>
</gene>
<dbReference type="OrthoDB" id="2289628at2759"/>
<dbReference type="InterPro" id="IPR031974">
    <property type="entry name" value="PDCD7"/>
</dbReference>
<name>A0A401S5K3_CHIPU</name>
<feature type="coiled-coil region" evidence="1">
    <location>
        <begin position="512"/>
        <end position="583"/>
    </location>
</feature>
<feature type="compositionally biased region" description="Basic and acidic residues" evidence="2">
    <location>
        <begin position="102"/>
        <end position="132"/>
    </location>
</feature>
<dbReference type="STRING" id="137246.A0A401S5K3"/>
<dbReference type="EMBL" id="BEZZ01000093">
    <property type="protein sequence ID" value="GCC25666.1"/>
    <property type="molecule type" value="Genomic_DNA"/>
</dbReference>
<dbReference type="GO" id="GO:0005689">
    <property type="term" value="C:U12-type spliceosomal complex"/>
    <property type="evidence" value="ECO:0007669"/>
    <property type="project" value="TreeGrafter"/>
</dbReference>
<organism evidence="3 4">
    <name type="scientific">Chiloscyllium punctatum</name>
    <name type="common">Brownbanded bambooshark</name>
    <name type="synonym">Hemiscyllium punctatum</name>
    <dbReference type="NCBI Taxonomy" id="137246"/>
    <lineage>
        <taxon>Eukaryota</taxon>
        <taxon>Metazoa</taxon>
        <taxon>Chordata</taxon>
        <taxon>Craniata</taxon>
        <taxon>Vertebrata</taxon>
        <taxon>Chondrichthyes</taxon>
        <taxon>Elasmobranchii</taxon>
        <taxon>Galeomorphii</taxon>
        <taxon>Galeoidea</taxon>
        <taxon>Orectolobiformes</taxon>
        <taxon>Hemiscylliidae</taxon>
        <taxon>Chiloscyllium</taxon>
    </lineage>
</organism>
<keyword evidence="4" id="KW-1185">Reference proteome</keyword>
<dbReference type="AlphaFoldDB" id="A0A401S5K3"/>
<feature type="compositionally biased region" description="Low complexity" evidence="2">
    <location>
        <begin position="64"/>
        <end position="75"/>
    </location>
</feature>